<feature type="compositionally biased region" description="Basic residues" evidence="7">
    <location>
        <begin position="23"/>
        <end position="32"/>
    </location>
</feature>
<organism evidence="10 11">
    <name type="scientific">Dioszegia hungarica</name>
    <dbReference type="NCBI Taxonomy" id="4972"/>
    <lineage>
        <taxon>Eukaryota</taxon>
        <taxon>Fungi</taxon>
        <taxon>Dikarya</taxon>
        <taxon>Basidiomycota</taxon>
        <taxon>Agaricomycotina</taxon>
        <taxon>Tremellomycetes</taxon>
        <taxon>Tremellales</taxon>
        <taxon>Bulleribasidiaceae</taxon>
        <taxon>Dioszegia</taxon>
    </lineage>
</organism>
<evidence type="ECO:0000256" key="7">
    <source>
        <dbReference type="SAM" id="MobiDB-lite"/>
    </source>
</evidence>
<dbReference type="GO" id="GO:0016787">
    <property type="term" value="F:hydrolase activity"/>
    <property type="evidence" value="ECO:0007669"/>
    <property type="project" value="UniProtKB-KW"/>
</dbReference>
<dbReference type="EMBL" id="JAKWFO010000005">
    <property type="protein sequence ID" value="KAI9635274.1"/>
    <property type="molecule type" value="Genomic_DNA"/>
</dbReference>
<dbReference type="GO" id="GO:1990904">
    <property type="term" value="C:ribonucleoprotein complex"/>
    <property type="evidence" value="ECO:0007669"/>
    <property type="project" value="UniProtKB-ARBA"/>
</dbReference>
<reference evidence="10" key="1">
    <citation type="journal article" date="2022" name="G3 (Bethesda)">
        <title>High quality genome of the basidiomycete yeast Dioszegia hungarica PDD-24b-2 isolated from cloud water.</title>
        <authorList>
            <person name="Jarrige D."/>
            <person name="Haridas S."/>
            <person name="Bleykasten-Grosshans C."/>
            <person name="Joly M."/>
            <person name="Nadalig T."/>
            <person name="Sancelme M."/>
            <person name="Vuilleumier S."/>
            <person name="Grigoriev I.V."/>
            <person name="Amato P."/>
            <person name="Bringel F."/>
        </authorList>
    </citation>
    <scope>NUCLEOTIDE SEQUENCE</scope>
    <source>
        <strain evidence="10">PDD-24b-2</strain>
    </source>
</reference>
<evidence type="ECO:0000256" key="4">
    <source>
        <dbReference type="ARBA" id="ARBA00022801"/>
    </source>
</evidence>
<dbReference type="GO" id="GO:0000462">
    <property type="term" value="P:maturation of SSU-rRNA from tricistronic rRNA transcript (SSU-rRNA, 5.8S rRNA, LSU-rRNA)"/>
    <property type="evidence" value="ECO:0007669"/>
    <property type="project" value="TreeGrafter"/>
</dbReference>
<dbReference type="GO" id="GO:0003724">
    <property type="term" value="F:RNA helicase activity"/>
    <property type="evidence" value="ECO:0007669"/>
    <property type="project" value="UniProtKB-EC"/>
</dbReference>
<dbReference type="PROSITE" id="PS51194">
    <property type="entry name" value="HELICASE_CTER"/>
    <property type="match status" value="1"/>
</dbReference>
<dbReference type="InterPro" id="IPR011545">
    <property type="entry name" value="DEAD/DEAH_box_helicase_dom"/>
</dbReference>
<evidence type="ECO:0000259" key="8">
    <source>
        <dbReference type="PROSITE" id="PS51192"/>
    </source>
</evidence>
<dbReference type="SMART" id="SM00487">
    <property type="entry name" value="DEXDc"/>
    <property type="match status" value="1"/>
</dbReference>
<feature type="compositionally biased region" description="Low complexity" evidence="7">
    <location>
        <begin position="94"/>
        <end position="108"/>
    </location>
</feature>
<dbReference type="GO" id="GO:0005524">
    <property type="term" value="F:ATP binding"/>
    <property type="evidence" value="ECO:0007669"/>
    <property type="project" value="UniProtKB-KW"/>
</dbReference>
<dbReference type="PANTHER" id="PTHR18934">
    <property type="entry name" value="ATP-DEPENDENT RNA HELICASE"/>
    <property type="match status" value="1"/>
</dbReference>
<protein>
    <recommendedName>
        <fullName evidence="2">RNA helicase</fullName>
        <ecNumber evidence="2">3.6.4.13</ecNumber>
    </recommendedName>
</protein>
<feature type="compositionally biased region" description="Basic and acidic residues" evidence="7">
    <location>
        <begin position="120"/>
        <end position="138"/>
    </location>
</feature>
<evidence type="ECO:0000256" key="3">
    <source>
        <dbReference type="ARBA" id="ARBA00022741"/>
    </source>
</evidence>
<feature type="compositionally biased region" description="Basic residues" evidence="7">
    <location>
        <begin position="188"/>
        <end position="199"/>
    </location>
</feature>
<feature type="compositionally biased region" description="Acidic residues" evidence="7">
    <location>
        <begin position="219"/>
        <end position="229"/>
    </location>
</feature>
<proteinExistence type="inferred from homology"/>
<evidence type="ECO:0000259" key="9">
    <source>
        <dbReference type="PROSITE" id="PS51194"/>
    </source>
</evidence>
<keyword evidence="5" id="KW-0347">Helicase</keyword>
<feature type="domain" description="Helicase ATP-binding" evidence="8">
    <location>
        <begin position="476"/>
        <end position="664"/>
    </location>
</feature>
<keyword evidence="3" id="KW-0547">Nucleotide-binding</keyword>
<dbReference type="GeneID" id="77728673"/>
<dbReference type="InterPro" id="IPR011709">
    <property type="entry name" value="DEAD-box_helicase_OB_fold"/>
</dbReference>
<comment type="caution">
    <text evidence="10">The sequence shown here is derived from an EMBL/GenBank/DDBJ whole genome shotgun (WGS) entry which is preliminary data.</text>
</comment>
<dbReference type="PROSITE" id="PS00690">
    <property type="entry name" value="DEAH_ATP_HELICASE"/>
    <property type="match status" value="1"/>
</dbReference>
<dbReference type="InterPro" id="IPR002464">
    <property type="entry name" value="DNA/RNA_helicase_DEAH_CS"/>
</dbReference>
<feature type="region of interest" description="Disordered" evidence="7">
    <location>
        <begin position="94"/>
        <end position="460"/>
    </location>
</feature>
<evidence type="ECO:0000313" key="10">
    <source>
        <dbReference type="EMBL" id="KAI9635274.1"/>
    </source>
</evidence>
<feature type="compositionally biased region" description="Polar residues" evidence="7">
    <location>
        <begin position="203"/>
        <end position="212"/>
    </location>
</feature>
<name>A0AA38HA13_9TREE</name>
<keyword evidence="11" id="KW-1185">Reference proteome</keyword>
<dbReference type="SMART" id="SM00847">
    <property type="entry name" value="HA2"/>
    <property type="match status" value="1"/>
</dbReference>
<dbReference type="SMART" id="SM00490">
    <property type="entry name" value="HELICc"/>
    <property type="match status" value="1"/>
</dbReference>
<dbReference type="InterPro" id="IPR001650">
    <property type="entry name" value="Helicase_C-like"/>
</dbReference>
<dbReference type="CDD" id="cd17982">
    <property type="entry name" value="DEXHc_DHX37"/>
    <property type="match status" value="1"/>
</dbReference>
<evidence type="ECO:0000256" key="5">
    <source>
        <dbReference type="ARBA" id="ARBA00022806"/>
    </source>
</evidence>
<dbReference type="InterPro" id="IPR014001">
    <property type="entry name" value="Helicase_ATP-bd"/>
</dbReference>
<feature type="compositionally biased region" description="Basic and acidic residues" evidence="7">
    <location>
        <begin position="366"/>
        <end position="377"/>
    </location>
</feature>
<feature type="compositionally biased region" description="Low complexity" evidence="7">
    <location>
        <begin position="263"/>
        <end position="282"/>
    </location>
</feature>
<dbReference type="GO" id="GO:0005730">
    <property type="term" value="C:nucleolus"/>
    <property type="evidence" value="ECO:0007669"/>
    <property type="project" value="TreeGrafter"/>
</dbReference>
<sequence>MAGPPVRERFNAKARGSTAGSGGHKKRKRPSAKARAEALGSDGDVEMKEPVKAAEPPAGSGMSSKKRKRMESYIDKKLKSESRLETIKLLASLAPSTSSSANMLSSSSLGQNPFNPTSAQERKDLREDRMVRRGIDVLKKRHGAAGEEGESEEEDAIKPKGRGKETVVDVDMEDVAEDYGEAEAGVKGKNRQRKSKAAKKASWNPNLLQTQPDSSSDFDSSDSGDDTPSEAEPTPAPAIKPLAFAPAPPVERTPDVANTTSEAAAGALRAPAAAGSALKRPAVMGGALKKSADGAPVAPRVIVRRKQPVTEAEEDEESEDEGMDEDSEMDSEDEGDSEEMDSGEEGSEEDSDERSDEDEEDDEDEHLPRAPNKERSLGFKSWALKQMGQAETAPPDLLDQRTSAAAPPKPRNEAPPGPKVGPLGEEFLIPTTSLLDQSSSAPAESSKRARPTITRRPSVSESRLDLPILAEEQNIIEAIRMNSVVVICGETGSGKTTQVPQMLYEAGFGYAGSDNPGMIAVTQPRRVAAVSLAARVKSELNLSSTSGIVAHQIRYSSTTSPDTAIKFMTDGVLLRELSADFLLSRYSVVVVDEAHERGVNTDVLIGVLSRVAKLREKKWRETKDLPTSSTTSPIRPLRIIIMSATLRLTDFTNNKTLFPVTPPIIHISARQHPVTVHFSRRTTADYVDEAYRKVCKIHARLPVGGILVFMTGQAEIMGLCRKLEQKYGKDRPLRSIRRYRQKVRLSDREAEDVEFGQDNDLAADVDDGDADAVSDPEALDTDDDDDDELGLNELSDTPMHILPLYSLLSNDQQLKVFQPPPTNHRLVIISTNVAETSLTIPGIRYVVDSGRAKERTFDTRSGVQSFQVQWISKASANQRTGRAGRTGPGHCYRLYSSALYEDQLPAFGTPEILRMPVEGVVLQMKSMGIDQVVNFPLPTPPDRLSLRKAEVLLQTLGALSVPSNTTLVAGTQVDGAVGGQITSLGKQMADYPVSPRFAKMLAIGNQHGAMPYVIAIVAGMSVGDPFVHESAIEADDEDAEGLTHLTGEEARKREERKEARKRYFKAQSAFLSLGNAASDAFKLLAAIGAYEYEPTAAFCQNNFLRLKAMQEIQQLRGQIGGISGIKKGRIIPPLTPQLKVIRQILTSAFIDQIAVRADLAEKKPQTYLSCRNVAYRLSTTTTDIAYIHPSSALFHRAPPDFIVYSELHRTAKDWMRGVTKINAGWIWSLGRSLCAVTRPTEIEAKVGLKVDERLRGVEREVGVVPNLRALGVDLPAVKIKQRREGSRWVYVE</sequence>
<evidence type="ECO:0000313" key="11">
    <source>
        <dbReference type="Proteomes" id="UP001164286"/>
    </source>
</evidence>
<dbReference type="Pfam" id="PF00270">
    <property type="entry name" value="DEAD"/>
    <property type="match status" value="1"/>
</dbReference>
<dbReference type="EC" id="3.6.4.13" evidence="2"/>
<feature type="compositionally biased region" description="Polar residues" evidence="7">
    <location>
        <begin position="430"/>
        <end position="443"/>
    </location>
</feature>
<accession>A0AA38HA13</accession>
<feature type="domain" description="Helicase C-terminal" evidence="9">
    <location>
        <begin position="686"/>
        <end position="928"/>
    </location>
</feature>
<dbReference type="Pfam" id="PF07717">
    <property type="entry name" value="OB_NTP_bind"/>
    <property type="match status" value="1"/>
</dbReference>
<feature type="region of interest" description="Disordered" evidence="7">
    <location>
        <begin position="1"/>
        <end position="75"/>
    </location>
</feature>
<dbReference type="Gene3D" id="1.20.120.1080">
    <property type="match status" value="1"/>
</dbReference>
<dbReference type="Pfam" id="PF04408">
    <property type="entry name" value="WHD_HA2"/>
    <property type="match status" value="1"/>
</dbReference>
<dbReference type="Pfam" id="PF21010">
    <property type="entry name" value="HA2_C"/>
    <property type="match status" value="1"/>
</dbReference>
<keyword evidence="4 10" id="KW-0378">Hydrolase</keyword>
<dbReference type="GO" id="GO:0003723">
    <property type="term" value="F:RNA binding"/>
    <property type="evidence" value="ECO:0007669"/>
    <property type="project" value="TreeGrafter"/>
</dbReference>
<feature type="compositionally biased region" description="Basic and acidic residues" evidence="7">
    <location>
        <begin position="1"/>
        <end position="11"/>
    </location>
</feature>
<evidence type="ECO:0000256" key="2">
    <source>
        <dbReference type="ARBA" id="ARBA00012552"/>
    </source>
</evidence>
<dbReference type="InterPro" id="IPR027417">
    <property type="entry name" value="P-loop_NTPase"/>
</dbReference>
<dbReference type="Pfam" id="PF00271">
    <property type="entry name" value="Helicase_C"/>
    <property type="match status" value="1"/>
</dbReference>
<dbReference type="Proteomes" id="UP001164286">
    <property type="component" value="Unassembled WGS sequence"/>
</dbReference>
<evidence type="ECO:0000256" key="6">
    <source>
        <dbReference type="ARBA" id="ARBA00022840"/>
    </source>
</evidence>
<dbReference type="InterPro" id="IPR048333">
    <property type="entry name" value="HA2_WH"/>
</dbReference>
<dbReference type="SUPFAM" id="SSF52540">
    <property type="entry name" value="P-loop containing nucleoside triphosphate hydrolases"/>
    <property type="match status" value="1"/>
</dbReference>
<dbReference type="FunFam" id="3.40.50.300:FF:002693">
    <property type="entry name" value="Predicted protein"/>
    <property type="match status" value="1"/>
</dbReference>
<comment type="similarity">
    <text evidence="1">Belongs to the DEAD box helicase family. DEAH subfamily.</text>
</comment>
<feature type="compositionally biased region" description="Basic and acidic residues" evidence="7">
    <location>
        <begin position="156"/>
        <end position="167"/>
    </location>
</feature>
<dbReference type="PROSITE" id="PS51192">
    <property type="entry name" value="HELICASE_ATP_BIND_1"/>
    <property type="match status" value="1"/>
</dbReference>
<keyword evidence="6" id="KW-0067">ATP-binding</keyword>
<feature type="compositionally biased region" description="Polar residues" evidence="7">
    <location>
        <begin position="109"/>
        <end position="119"/>
    </location>
</feature>
<gene>
    <name evidence="10" type="ORF">MKK02DRAFT_36646</name>
</gene>
<dbReference type="CDD" id="cd18791">
    <property type="entry name" value="SF2_C_RHA"/>
    <property type="match status" value="1"/>
</dbReference>
<feature type="region of interest" description="Disordered" evidence="7">
    <location>
        <begin position="756"/>
        <end position="787"/>
    </location>
</feature>
<feature type="compositionally biased region" description="Acidic residues" evidence="7">
    <location>
        <begin position="311"/>
        <end position="365"/>
    </location>
</feature>
<dbReference type="PANTHER" id="PTHR18934:SF99">
    <property type="entry name" value="ATP-DEPENDENT RNA HELICASE DHX37-RELATED"/>
    <property type="match status" value="1"/>
</dbReference>
<dbReference type="FunFam" id="1.20.120.1080:FF:000039">
    <property type="entry name" value="Unplaced genomic scaffold supercont1.1, whole genome shotgun sequence"/>
    <property type="match status" value="1"/>
</dbReference>
<dbReference type="Gene3D" id="3.40.50.300">
    <property type="entry name" value="P-loop containing nucleotide triphosphate hydrolases"/>
    <property type="match status" value="2"/>
</dbReference>
<evidence type="ECO:0000256" key="1">
    <source>
        <dbReference type="ARBA" id="ARBA00008792"/>
    </source>
</evidence>
<feature type="compositionally biased region" description="Pro residues" evidence="7">
    <location>
        <begin position="407"/>
        <end position="419"/>
    </location>
</feature>
<dbReference type="InterPro" id="IPR007502">
    <property type="entry name" value="Helicase-assoc_dom"/>
</dbReference>
<dbReference type="RefSeq" id="XP_052945051.1">
    <property type="nucleotide sequence ID" value="XM_053089468.1"/>
</dbReference>
<feature type="compositionally biased region" description="Acidic residues" evidence="7">
    <location>
        <begin position="168"/>
        <end position="181"/>
    </location>
</feature>